<feature type="chain" id="PRO_5006058678" description="RxLR-like protein" evidence="1">
    <location>
        <begin position="25"/>
        <end position="98"/>
    </location>
</feature>
<reference evidence="3" key="1">
    <citation type="submission" date="2014-09" db="EMBL/GenBank/DDBJ databases">
        <authorList>
            <person name="Sharma Rahul"/>
            <person name="Thines Marco"/>
        </authorList>
    </citation>
    <scope>NUCLEOTIDE SEQUENCE [LARGE SCALE GENOMIC DNA]</scope>
</reference>
<keyword evidence="1" id="KW-0732">Signal</keyword>
<evidence type="ECO:0008006" key="4">
    <source>
        <dbReference type="Google" id="ProtNLM"/>
    </source>
</evidence>
<organism evidence="2 3">
    <name type="scientific">Plasmopara halstedii</name>
    <name type="common">Downy mildew of sunflower</name>
    <dbReference type="NCBI Taxonomy" id="4781"/>
    <lineage>
        <taxon>Eukaryota</taxon>
        <taxon>Sar</taxon>
        <taxon>Stramenopiles</taxon>
        <taxon>Oomycota</taxon>
        <taxon>Peronosporomycetes</taxon>
        <taxon>Peronosporales</taxon>
        <taxon>Peronosporaceae</taxon>
        <taxon>Plasmopara</taxon>
    </lineage>
</organism>
<evidence type="ECO:0000256" key="1">
    <source>
        <dbReference type="SAM" id="SignalP"/>
    </source>
</evidence>
<dbReference type="GeneID" id="36405820"/>
<dbReference type="AlphaFoldDB" id="A0A0P1AHU4"/>
<evidence type="ECO:0000313" key="2">
    <source>
        <dbReference type="EMBL" id="CEG40576.1"/>
    </source>
</evidence>
<dbReference type="RefSeq" id="XP_024576945.1">
    <property type="nucleotide sequence ID" value="XM_024726250.1"/>
</dbReference>
<dbReference type="EMBL" id="CCYD01000523">
    <property type="protein sequence ID" value="CEG40576.1"/>
    <property type="molecule type" value="Genomic_DNA"/>
</dbReference>
<dbReference type="Proteomes" id="UP000054928">
    <property type="component" value="Unassembled WGS sequence"/>
</dbReference>
<name>A0A0P1AHU4_PLAHL</name>
<evidence type="ECO:0000313" key="3">
    <source>
        <dbReference type="Proteomes" id="UP000054928"/>
    </source>
</evidence>
<accession>A0A0P1AHU4</accession>
<sequence length="98" mass="10851">MLDCRLKYALVLILLLQCARLTLEQLLLKQQKVAMGFNFSSIPSYYCCRLPGNMSMRAASANGFLTAISCKQLRATVQTSLDKNRGVSSFQASPSLLE</sequence>
<keyword evidence="3" id="KW-1185">Reference proteome</keyword>
<proteinExistence type="predicted"/>
<protein>
    <recommendedName>
        <fullName evidence="4">RxLR-like protein</fullName>
    </recommendedName>
</protein>
<feature type="signal peptide" evidence="1">
    <location>
        <begin position="1"/>
        <end position="24"/>
    </location>
</feature>